<keyword evidence="2 4" id="KW-0866">Nonsense-mediated mRNA decay</keyword>
<evidence type="ECO:0000256" key="3">
    <source>
        <dbReference type="ARBA" id="ARBA00029509"/>
    </source>
</evidence>
<reference evidence="5" key="2">
    <citation type="submission" date="2024-08" db="UniProtKB">
        <authorList>
            <consortium name="EnsemblMetazoa"/>
        </authorList>
    </citation>
    <scope>IDENTIFICATION</scope>
</reference>
<accession>A0AAR5P806</accession>
<dbReference type="PANTHER" id="PTHR13091:SF0">
    <property type="entry name" value="NONSENSE-MEDIATED MRNA DECAY FACTOR SMG8"/>
    <property type="match status" value="1"/>
</dbReference>
<evidence type="ECO:0000256" key="2">
    <source>
        <dbReference type="ARBA" id="ARBA00023161"/>
    </source>
</evidence>
<dbReference type="InterPro" id="IPR019354">
    <property type="entry name" value="SMG8-like"/>
</dbReference>
<dbReference type="GO" id="GO:0000184">
    <property type="term" value="P:nuclear-transcribed mRNA catabolic process, nonsense-mediated decay"/>
    <property type="evidence" value="ECO:0007669"/>
    <property type="project" value="UniProtKB-UniRule"/>
</dbReference>
<protein>
    <recommendedName>
        <fullName evidence="3 4">Nonsense-mediated mRNA decay factor SMG8</fullName>
    </recommendedName>
</protein>
<dbReference type="EnsemblMetazoa" id="XM_019901655.1">
    <property type="protein sequence ID" value="XP_019757214.1"/>
    <property type="gene ID" value="LOC109535720"/>
</dbReference>
<keyword evidence="6" id="KW-1185">Reference proteome</keyword>
<dbReference type="RefSeq" id="XP_019757214.1">
    <property type="nucleotide sequence ID" value="XM_019901655.2"/>
</dbReference>
<dbReference type="KEGG" id="dpa:109535720"/>
<proteinExistence type="inferred from homology"/>
<organism evidence="5 6">
    <name type="scientific">Dendroctonus ponderosae</name>
    <name type="common">Mountain pine beetle</name>
    <dbReference type="NCBI Taxonomy" id="77166"/>
    <lineage>
        <taxon>Eukaryota</taxon>
        <taxon>Metazoa</taxon>
        <taxon>Ecdysozoa</taxon>
        <taxon>Arthropoda</taxon>
        <taxon>Hexapoda</taxon>
        <taxon>Insecta</taxon>
        <taxon>Pterygota</taxon>
        <taxon>Neoptera</taxon>
        <taxon>Endopterygota</taxon>
        <taxon>Coleoptera</taxon>
        <taxon>Polyphaga</taxon>
        <taxon>Cucujiformia</taxon>
        <taxon>Curculionidae</taxon>
        <taxon>Scolytinae</taxon>
        <taxon>Dendroctonus</taxon>
    </lineage>
</organism>
<evidence type="ECO:0000313" key="5">
    <source>
        <dbReference type="EnsemblMetazoa" id="XP_019757214.1"/>
    </source>
</evidence>
<comment type="similarity">
    <text evidence="1 4">Belongs to the SMG8 family.</text>
</comment>
<dbReference type="Proteomes" id="UP000019118">
    <property type="component" value="Unassembled WGS sequence"/>
</dbReference>
<dbReference type="Pfam" id="PF10220">
    <property type="entry name" value="Smg8_Smg9"/>
    <property type="match status" value="2"/>
</dbReference>
<sequence>MRMRNAFQLPELDDLLKHRRAGTDNVVVVSIIGKSSLNMAGLKMKSIGRLFPLEGRPPGETLIKGSYDEQHRIIYLHLYSLFDTDILLEKLEELYRDKGCFEDFLETNNDIKTSFCRYCLLLFYISHIVILSHPGTSFDNSYIQCFKALDLLSKKMFEEICDCLKSLDMLNPEWVANGRPCTPRIIFYFERTHAVKIGIKKLEHNLEDRIYHILKKTRIITTSGCTLFSIPLNEEFVYLAEKMPEDPLSEAVKGIIRDCQPGGAMQLDMPFSTESHLEKDFYKFLLVHVQRAKTKGFDDTVSSSRHLHAPSHFELPLLEHWIEATKCLYNLIITEERPMPSLYTDTRFSEQRCLKVLPLAVARYQEGLPSHYAQSEHEARLAIALNLFRAQARGPRYPQYEMKLEMECHAHWSNERQQCEAASMTGNPCKLPKHPADQEHMSGFIYKSVCDCGRKTAGRDDPYTAIRANYIFYQQIAAECVCADLKRIEFPIFEPSITEFKAATISESDDLTPVLSDRTVPLSPEVKLESLVRQPSTTEYLPGMLTLSSPPGLLPVFSSWSLVCLGPSSIYSHNVGISESYHPGFMSFTNYLLPWDVTVGMKSKKAWPAIGKYATRVKKGKPTTTVPQSVKVFIGVEYECPSGHRFMLSAPDRLLKATPGSLVKDTGLKIAESDMPLYYQCSCRAGKIAQLMRIHVVTPKAPVYCTLNPKIQPAAGAPIFICTNDGPIKLTQSAYWVMRLPFVYVADTEHYQQNLTGKLLSGTFGVVEAE</sequence>
<dbReference type="AlphaFoldDB" id="A0AAR5P806"/>
<name>A0AAR5P806_DENPD</name>
<dbReference type="GeneID" id="109535720"/>
<dbReference type="PANTHER" id="PTHR13091">
    <property type="entry name" value="AMPLIFIED IN BREAST CANCER 2-RELATED"/>
    <property type="match status" value="1"/>
</dbReference>
<comment type="function">
    <text evidence="4">Involved in nonsense-mediated decay (NMD) of mRNAs containing premature stop codons.</text>
</comment>
<evidence type="ECO:0000313" key="6">
    <source>
        <dbReference type="Proteomes" id="UP000019118"/>
    </source>
</evidence>
<reference evidence="6" key="1">
    <citation type="journal article" date="2013" name="Genome Biol.">
        <title>Draft genome of the mountain pine beetle, Dendroctonus ponderosae Hopkins, a major forest pest.</title>
        <authorList>
            <person name="Keeling C.I."/>
            <person name="Yuen M.M."/>
            <person name="Liao N.Y."/>
            <person name="Docking T.R."/>
            <person name="Chan S.K."/>
            <person name="Taylor G.A."/>
            <person name="Palmquist D.L."/>
            <person name="Jackman S.D."/>
            <person name="Nguyen A."/>
            <person name="Li M."/>
            <person name="Henderson H."/>
            <person name="Janes J.K."/>
            <person name="Zhao Y."/>
            <person name="Pandoh P."/>
            <person name="Moore R."/>
            <person name="Sperling F.A."/>
            <person name="Huber D.P."/>
            <person name="Birol I."/>
            <person name="Jones S.J."/>
            <person name="Bohlmann J."/>
        </authorList>
    </citation>
    <scope>NUCLEOTIDE SEQUENCE</scope>
</reference>
<evidence type="ECO:0000256" key="4">
    <source>
        <dbReference type="RuleBase" id="RU367133"/>
    </source>
</evidence>
<evidence type="ECO:0000256" key="1">
    <source>
        <dbReference type="ARBA" id="ARBA00006443"/>
    </source>
</evidence>